<sequence>MSNSSVAVADALLVLAGEFSADGCHLQAIKCLEAICQSQESFLPLVEVETRLRLAQLLLQHTDNFAAAKAHLERCEPLTKGLVAFDLKFRVLSETSKCYACAGLLRQQKLTIKKGLELCSLAQQHHWDHASWWDNHFTLQLANVFAAEQDFHSATQTLQKGQQQAYEMQNLEVQVTRSPAQCGLPYARGMPCPDIHGIPLSEV</sequence>
<evidence type="ECO:0000256" key="5">
    <source>
        <dbReference type="ARBA" id="ARBA00022829"/>
    </source>
</evidence>
<evidence type="ECO:0000256" key="3">
    <source>
        <dbReference type="ARBA" id="ARBA00022618"/>
    </source>
</evidence>
<evidence type="ECO:0000256" key="2">
    <source>
        <dbReference type="ARBA" id="ARBA00008585"/>
    </source>
</evidence>
<keyword evidence="4" id="KW-0498">Mitosis</keyword>
<gene>
    <name evidence="8" type="ORF">CYMTET_40870</name>
</gene>
<proteinExistence type="inferred from homology"/>
<keyword evidence="6" id="KW-0539">Nucleus</keyword>
<dbReference type="EMBL" id="LGRX02027199">
    <property type="protein sequence ID" value="KAK3249715.1"/>
    <property type="molecule type" value="Genomic_DNA"/>
</dbReference>
<evidence type="ECO:0000313" key="8">
    <source>
        <dbReference type="EMBL" id="KAK3249715.1"/>
    </source>
</evidence>
<dbReference type="GO" id="GO:0007059">
    <property type="term" value="P:chromosome segregation"/>
    <property type="evidence" value="ECO:0007669"/>
    <property type="project" value="UniProtKB-KW"/>
</dbReference>
<keyword evidence="9" id="KW-1185">Reference proteome</keyword>
<dbReference type="PANTHER" id="PTHR21394">
    <property type="entry name" value="MAU2 CHROMATID COHESION FACTOR HOMOLOG"/>
    <property type="match status" value="1"/>
</dbReference>
<comment type="caution">
    <text evidence="8">The sequence shown here is derived from an EMBL/GenBank/DDBJ whole genome shotgun (WGS) entry which is preliminary data.</text>
</comment>
<organism evidence="8 9">
    <name type="scientific">Cymbomonas tetramitiformis</name>
    <dbReference type="NCBI Taxonomy" id="36881"/>
    <lineage>
        <taxon>Eukaryota</taxon>
        <taxon>Viridiplantae</taxon>
        <taxon>Chlorophyta</taxon>
        <taxon>Pyramimonadophyceae</taxon>
        <taxon>Pyramimonadales</taxon>
        <taxon>Pyramimonadaceae</taxon>
        <taxon>Cymbomonas</taxon>
    </lineage>
</organism>
<dbReference type="AlphaFoldDB" id="A0AAE0F471"/>
<dbReference type="GO" id="GO:0007064">
    <property type="term" value="P:mitotic sister chromatid cohesion"/>
    <property type="evidence" value="ECO:0007669"/>
    <property type="project" value="InterPro"/>
</dbReference>
<dbReference type="GO" id="GO:0005634">
    <property type="term" value="C:nucleus"/>
    <property type="evidence" value="ECO:0007669"/>
    <property type="project" value="UniProtKB-SubCell"/>
</dbReference>
<accession>A0AAE0F471</accession>
<reference evidence="8 9" key="1">
    <citation type="journal article" date="2015" name="Genome Biol. Evol.">
        <title>Comparative Genomics of a Bacterivorous Green Alga Reveals Evolutionary Causalities and Consequences of Phago-Mixotrophic Mode of Nutrition.</title>
        <authorList>
            <person name="Burns J.A."/>
            <person name="Paasch A."/>
            <person name="Narechania A."/>
            <person name="Kim E."/>
        </authorList>
    </citation>
    <scope>NUCLEOTIDE SEQUENCE [LARGE SCALE GENOMIC DNA]</scope>
    <source>
        <strain evidence="8 9">PLY_AMNH</strain>
    </source>
</reference>
<evidence type="ECO:0000313" key="9">
    <source>
        <dbReference type="Proteomes" id="UP001190700"/>
    </source>
</evidence>
<dbReference type="Proteomes" id="UP001190700">
    <property type="component" value="Unassembled WGS sequence"/>
</dbReference>
<evidence type="ECO:0000256" key="1">
    <source>
        <dbReference type="ARBA" id="ARBA00004123"/>
    </source>
</evidence>
<evidence type="ECO:0000256" key="7">
    <source>
        <dbReference type="ARBA" id="ARBA00023306"/>
    </source>
</evidence>
<protein>
    <submittedName>
        <fullName evidence="8">Uncharacterized protein</fullName>
    </submittedName>
</protein>
<dbReference type="GO" id="GO:0051301">
    <property type="term" value="P:cell division"/>
    <property type="evidence" value="ECO:0007669"/>
    <property type="project" value="UniProtKB-KW"/>
</dbReference>
<keyword evidence="3" id="KW-0132">Cell division</keyword>
<dbReference type="Pfam" id="PF10345">
    <property type="entry name" value="Cohesin_load"/>
    <property type="match status" value="1"/>
</dbReference>
<name>A0AAE0F471_9CHLO</name>
<comment type="subcellular location">
    <subcellularLocation>
        <location evidence="1">Nucleus</location>
    </subcellularLocation>
</comment>
<keyword evidence="5" id="KW-0159">Chromosome partition</keyword>
<comment type="similarity">
    <text evidence="2">Belongs to the SCC4/mau-2 family.</text>
</comment>
<evidence type="ECO:0000256" key="4">
    <source>
        <dbReference type="ARBA" id="ARBA00022776"/>
    </source>
</evidence>
<keyword evidence="7" id="KW-0131">Cell cycle</keyword>
<evidence type="ECO:0000256" key="6">
    <source>
        <dbReference type="ARBA" id="ARBA00023242"/>
    </source>
</evidence>
<dbReference type="InterPro" id="IPR019440">
    <property type="entry name" value="MAU2"/>
</dbReference>